<evidence type="ECO:0000313" key="3">
    <source>
        <dbReference type="Proteomes" id="UP000198420"/>
    </source>
</evidence>
<accession>A0A239BLU2</accession>
<evidence type="ECO:0000313" key="2">
    <source>
        <dbReference type="EMBL" id="SNS08014.1"/>
    </source>
</evidence>
<dbReference type="Proteomes" id="UP000198420">
    <property type="component" value="Unassembled WGS sequence"/>
</dbReference>
<reference evidence="3" key="1">
    <citation type="submission" date="2017-06" db="EMBL/GenBank/DDBJ databases">
        <authorList>
            <person name="Varghese N."/>
            <person name="Submissions S."/>
        </authorList>
    </citation>
    <scope>NUCLEOTIDE SEQUENCE [LARGE SCALE GENOMIC DNA]</scope>
    <source>
        <strain evidence="3">DSM 44485</strain>
    </source>
</reference>
<evidence type="ECO:0008006" key="4">
    <source>
        <dbReference type="Google" id="ProtNLM"/>
    </source>
</evidence>
<dbReference type="AlphaFoldDB" id="A0A239BLU2"/>
<organism evidence="2 3">
    <name type="scientific">Actinomadura mexicana</name>
    <dbReference type="NCBI Taxonomy" id="134959"/>
    <lineage>
        <taxon>Bacteria</taxon>
        <taxon>Bacillati</taxon>
        <taxon>Actinomycetota</taxon>
        <taxon>Actinomycetes</taxon>
        <taxon>Streptosporangiales</taxon>
        <taxon>Thermomonosporaceae</taxon>
        <taxon>Actinomadura</taxon>
    </lineage>
</organism>
<evidence type="ECO:0000256" key="1">
    <source>
        <dbReference type="SAM" id="MobiDB-lite"/>
    </source>
</evidence>
<sequence>MGYAPLVSRAEISAPDGDPGPGAGRRVSRRTVALVAAPVCATVLVVAGVRLTAELTRPPTPAERAGAATAELSGRYRTWTAGRIFPAGLSYRLGQASAETARRVGIGPDTRCETAVDDAFARTLTARRCRAALRATYLDQAQGLAVTVGVVVFPDERAAREAVAWFPSRRPGPGLRALPLAGSVAARFGDAARQASTAAQRGPYVVAATAGYADGRPAMRGSLADAAELAPQLVQGVLRPLAAPAAVRCGTREWRC</sequence>
<keyword evidence="3" id="KW-1185">Reference proteome</keyword>
<proteinExistence type="predicted"/>
<gene>
    <name evidence="2" type="ORF">SAMN06265355_110268</name>
</gene>
<feature type="region of interest" description="Disordered" evidence="1">
    <location>
        <begin position="1"/>
        <end position="25"/>
    </location>
</feature>
<dbReference type="EMBL" id="FZNP01000010">
    <property type="protein sequence ID" value="SNS08014.1"/>
    <property type="molecule type" value="Genomic_DNA"/>
</dbReference>
<name>A0A239BLU2_9ACTN</name>
<protein>
    <recommendedName>
        <fullName evidence="4">PknH-like extracellular domain-containing protein</fullName>
    </recommendedName>
</protein>